<proteinExistence type="predicted"/>
<feature type="region of interest" description="Disordered" evidence="3">
    <location>
        <begin position="667"/>
        <end position="688"/>
    </location>
</feature>
<feature type="region of interest" description="Disordered" evidence="3">
    <location>
        <begin position="909"/>
        <end position="934"/>
    </location>
</feature>
<dbReference type="InterPro" id="IPR000357">
    <property type="entry name" value="HEAT"/>
</dbReference>
<organism evidence="4 5">
    <name type="scientific">Acanthoscelides obtectus</name>
    <name type="common">Bean weevil</name>
    <name type="synonym">Bruchus obtectus</name>
    <dbReference type="NCBI Taxonomy" id="200917"/>
    <lineage>
        <taxon>Eukaryota</taxon>
        <taxon>Metazoa</taxon>
        <taxon>Ecdysozoa</taxon>
        <taxon>Arthropoda</taxon>
        <taxon>Hexapoda</taxon>
        <taxon>Insecta</taxon>
        <taxon>Pterygota</taxon>
        <taxon>Neoptera</taxon>
        <taxon>Endopterygota</taxon>
        <taxon>Coleoptera</taxon>
        <taxon>Polyphaga</taxon>
        <taxon>Cucujiformia</taxon>
        <taxon>Chrysomeloidea</taxon>
        <taxon>Chrysomelidae</taxon>
        <taxon>Bruchinae</taxon>
        <taxon>Bruchini</taxon>
        <taxon>Acanthoscelides</taxon>
    </lineage>
</organism>
<dbReference type="GO" id="GO:0019888">
    <property type="term" value="F:protein phosphatase regulator activity"/>
    <property type="evidence" value="ECO:0007669"/>
    <property type="project" value="TreeGrafter"/>
</dbReference>
<dbReference type="SUPFAM" id="SSF48371">
    <property type="entry name" value="ARM repeat"/>
    <property type="match status" value="1"/>
</dbReference>
<dbReference type="OrthoDB" id="340346at2759"/>
<dbReference type="GO" id="GO:0005829">
    <property type="term" value="C:cytosol"/>
    <property type="evidence" value="ECO:0007669"/>
    <property type="project" value="TreeGrafter"/>
</dbReference>
<name>A0A9P0KNI6_ACAOB</name>
<dbReference type="InterPro" id="IPR021133">
    <property type="entry name" value="HEAT_type_2"/>
</dbReference>
<evidence type="ECO:0000313" key="4">
    <source>
        <dbReference type="EMBL" id="CAH1979732.1"/>
    </source>
</evidence>
<feature type="repeat" description="HEAT" evidence="2">
    <location>
        <begin position="208"/>
        <end position="246"/>
    </location>
</feature>
<evidence type="ECO:0000256" key="3">
    <source>
        <dbReference type="SAM" id="MobiDB-lite"/>
    </source>
</evidence>
<sequence>MDLEEDIKDEEEQEPTIWQDIYMNGDDLQKLSVVQSLPDLLQTDRNATVQRIIPKIQQELPNSSSEFHIAASKIFKLLVEMNLNLNLMRPILQGIESRDLIVSNAWLETLLSVIVALNEATVKNEVLPFASKMSQLTRPVNFRIGCCRVLSQIALHPKMSPFDVKKDILPVVQSLCQDCLPDVRSAMCMELPNVAKGLASDAVVKSSLLPCVVELSNDENSMTRAAAIDTVVNLIQYSNSETILSTIIPLMKSLCQSSLKKDGGQTYPALARSYGKLLVNVSKHLAITDCSWFLDFYKTLSTRGVATSHSEDIDPALAVACRDFCAYNLPAVTLFMRDRLRGEENKWYGIFKELAADPCYIVRRTVARCIHEVIKILDTSCALVVPDIVKLMSDDTEEVLDSLVPHLSAILLQLNAAGLLTTDDNKQTTIDIGRALLKCQAGVFKCYNWRRKMTYLQQLECLPVCFSVDFIHQHFTTLVLKLTVEGRCRPVRSQASRTILVFLRYNTKENHRRWIRDSLIRELCNSKCSYTRHIFIYMCVHAIDVFSWKYFKEFFYLQLLSLGEDPVSTVRLCVVKLCPILKHMLMLPMDRNLQVKLEQFVSKIEMMEKDRDVLDTLKVKLKEMRTPQVSKQEALLKERMKMEEEDKIQRGQLTVGLGAPATMRGGVGQHPATAPGRIPSQRDTRGGRGGLIRARTATVPSKRIGSTPRNASNPNDMTFLGHHFYIDAGVALPQKVDSDAVSDLTPTVSRLAIDQGTAQEDDVVPTVSAENTNVASMSDKDLKALETSTTNITDDVKANIQLISRLKSKIPTDRVRTRNKRYSANFSSSDTNMNILKRRSLNIGFSDVSRIPIKSPDALIRSKSGSVCMKSHDSTQTLPSRSNAETTIEVDNQNVDIKENLPITDSIKANVPKKTSTHKASSLPVFKRRDPRIH</sequence>
<evidence type="ECO:0000256" key="2">
    <source>
        <dbReference type="PROSITE-ProRule" id="PRU00103"/>
    </source>
</evidence>
<dbReference type="PANTHER" id="PTHR21467:SF0">
    <property type="entry name" value="SERINE_THREONINE-PROTEIN PHOSPHATASE 4 REGULATORY SUBUNIT 4"/>
    <property type="match status" value="1"/>
</dbReference>
<dbReference type="InterPro" id="IPR011989">
    <property type="entry name" value="ARM-like"/>
</dbReference>
<dbReference type="Pfam" id="PF02985">
    <property type="entry name" value="HEAT"/>
    <property type="match status" value="1"/>
</dbReference>
<dbReference type="Proteomes" id="UP001152888">
    <property type="component" value="Unassembled WGS sequence"/>
</dbReference>
<dbReference type="InterPro" id="IPR039918">
    <property type="entry name" value="PPP4R4"/>
</dbReference>
<gene>
    <name evidence="4" type="ORF">ACAOBT_LOCUS13600</name>
</gene>
<accession>A0A9P0KNI6</accession>
<comment type="caution">
    <text evidence="4">The sequence shown here is derived from an EMBL/GenBank/DDBJ whole genome shotgun (WGS) entry which is preliminary data.</text>
</comment>
<keyword evidence="5" id="KW-1185">Reference proteome</keyword>
<keyword evidence="1" id="KW-0677">Repeat</keyword>
<dbReference type="Gene3D" id="1.25.10.10">
    <property type="entry name" value="Leucine-rich Repeat Variant"/>
    <property type="match status" value="1"/>
</dbReference>
<evidence type="ECO:0000256" key="1">
    <source>
        <dbReference type="ARBA" id="ARBA00022737"/>
    </source>
</evidence>
<evidence type="ECO:0000313" key="5">
    <source>
        <dbReference type="Proteomes" id="UP001152888"/>
    </source>
</evidence>
<dbReference type="EMBL" id="CAKOFQ010006883">
    <property type="protein sequence ID" value="CAH1979732.1"/>
    <property type="molecule type" value="Genomic_DNA"/>
</dbReference>
<dbReference type="PANTHER" id="PTHR21467">
    <property type="entry name" value="PROTEIN PHOSPHATASE 4 REGULATORY SUBUNIT 4 PPP4R4"/>
    <property type="match status" value="1"/>
</dbReference>
<evidence type="ECO:0008006" key="6">
    <source>
        <dbReference type="Google" id="ProtNLM"/>
    </source>
</evidence>
<dbReference type="PROSITE" id="PS50077">
    <property type="entry name" value="HEAT_REPEAT"/>
    <property type="match status" value="2"/>
</dbReference>
<dbReference type="AlphaFoldDB" id="A0A9P0KNI6"/>
<dbReference type="GO" id="GO:0008287">
    <property type="term" value="C:protein serine/threonine phosphatase complex"/>
    <property type="evidence" value="ECO:0007669"/>
    <property type="project" value="TreeGrafter"/>
</dbReference>
<protein>
    <recommendedName>
        <fullName evidence="6">Serine/threonine-protein phosphatase 4 regulatory subunit 4</fullName>
    </recommendedName>
</protein>
<reference evidence="4" key="1">
    <citation type="submission" date="2022-03" db="EMBL/GenBank/DDBJ databases">
        <authorList>
            <person name="Sayadi A."/>
        </authorList>
    </citation>
    <scope>NUCLEOTIDE SEQUENCE</scope>
</reference>
<feature type="repeat" description="HEAT" evidence="2">
    <location>
        <begin position="168"/>
        <end position="206"/>
    </location>
</feature>
<dbReference type="InterPro" id="IPR016024">
    <property type="entry name" value="ARM-type_fold"/>
</dbReference>